<name>A0A8T0HUZ9_CERPU</name>
<evidence type="ECO:0000313" key="2">
    <source>
        <dbReference type="EMBL" id="KAG0574676.1"/>
    </source>
</evidence>
<feature type="signal peptide" evidence="1">
    <location>
        <begin position="1"/>
        <end position="17"/>
    </location>
</feature>
<organism evidence="2 3">
    <name type="scientific">Ceratodon purpureus</name>
    <name type="common">Fire moss</name>
    <name type="synonym">Dicranum purpureum</name>
    <dbReference type="NCBI Taxonomy" id="3225"/>
    <lineage>
        <taxon>Eukaryota</taxon>
        <taxon>Viridiplantae</taxon>
        <taxon>Streptophyta</taxon>
        <taxon>Embryophyta</taxon>
        <taxon>Bryophyta</taxon>
        <taxon>Bryophytina</taxon>
        <taxon>Bryopsida</taxon>
        <taxon>Dicranidae</taxon>
        <taxon>Pseudoditrichales</taxon>
        <taxon>Ditrichaceae</taxon>
        <taxon>Ceratodon</taxon>
    </lineage>
</organism>
<evidence type="ECO:0000313" key="3">
    <source>
        <dbReference type="Proteomes" id="UP000822688"/>
    </source>
</evidence>
<dbReference type="AlphaFoldDB" id="A0A8T0HUZ9"/>
<evidence type="ECO:0000256" key="1">
    <source>
        <dbReference type="SAM" id="SignalP"/>
    </source>
</evidence>
<accession>A0A8T0HUZ9</accession>
<reference evidence="2" key="1">
    <citation type="submission" date="2020-06" db="EMBL/GenBank/DDBJ databases">
        <title>WGS assembly of Ceratodon purpureus strain R40.</title>
        <authorList>
            <person name="Carey S.B."/>
            <person name="Jenkins J."/>
            <person name="Shu S."/>
            <person name="Lovell J.T."/>
            <person name="Sreedasyam A."/>
            <person name="Maumus F."/>
            <person name="Tiley G.P."/>
            <person name="Fernandez-Pozo N."/>
            <person name="Barry K."/>
            <person name="Chen C."/>
            <person name="Wang M."/>
            <person name="Lipzen A."/>
            <person name="Daum C."/>
            <person name="Saski C.A."/>
            <person name="Payton A.C."/>
            <person name="Mcbreen J.C."/>
            <person name="Conrad R.E."/>
            <person name="Kollar L.M."/>
            <person name="Olsson S."/>
            <person name="Huttunen S."/>
            <person name="Landis J.B."/>
            <person name="Wickett N.J."/>
            <person name="Johnson M.G."/>
            <person name="Rensing S.A."/>
            <person name="Grimwood J."/>
            <person name="Schmutz J."/>
            <person name="Mcdaniel S.F."/>
        </authorList>
    </citation>
    <scope>NUCLEOTIDE SEQUENCE</scope>
    <source>
        <strain evidence="2">R40</strain>
    </source>
</reference>
<comment type="caution">
    <text evidence="2">The sequence shown here is derived from an EMBL/GenBank/DDBJ whole genome shotgun (WGS) entry which is preliminary data.</text>
</comment>
<gene>
    <name evidence="2" type="ORF">KC19_VG282600</name>
</gene>
<proteinExistence type="predicted"/>
<protein>
    <submittedName>
        <fullName evidence="2">Uncharacterized protein</fullName>
    </submittedName>
</protein>
<keyword evidence="1" id="KW-0732">Signal</keyword>
<keyword evidence="3" id="KW-1185">Reference proteome</keyword>
<sequence>MQMIASLMVLFMKSSMAFSCLQIVSQERLVRITRVQALGM</sequence>
<dbReference type="EMBL" id="CM026426">
    <property type="protein sequence ID" value="KAG0574676.1"/>
    <property type="molecule type" value="Genomic_DNA"/>
</dbReference>
<feature type="chain" id="PRO_5035897898" evidence="1">
    <location>
        <begin position="18"/>
        <end position="40"/>
    </location>
</feature>
<dbReference type="Proteomes" id="UP000822688">
    <property type="component" value="Chromosome V"/>
</dbReference>